<dbReference type="PANTHER" id="PTHR13932:SF5">
    <property type="entry name" value="RADICAL S-ADENOSYL METHIONINE DOMAIN-CONTAINING PROTEIN 1, MITOCHONDRIAL"/>
    <property type="match status" value="1"/>
</dbReference>
<dbReference type="SUPFAM" id="SSF102114">
    <property type="entry name" value="Radical SAM enzymes"/>
    <property type="match status" value="1"/>
</dbReference>
<accession>A0A139KMK7</accession>
<dbReference type="GO" id="GO:0005737">
    <property type="term" value="C:cytoplasm"/>
    <property type="evidence" value="ECO:0007669"/>
    <property type="project" value="TreeGrafter"/>
</dbReference>
<dbReference type="Proteomes" id="UP000435985">
    <property type="component" value="Unassembled WGS sequence"/>
</dbReference>
<gene>
    <name evidence="2" type="ORF">F3B98_22260</name>
    <name evidence="3" type="ORF">PO382_12605</name>
</gene>
<evidence type="ECO:0000259" key="1">
    <source>
        <dbReference type="PROSITE" id="PS51918"/>
    </source>
</evidence>
<dbReference type="GO" id="GO:0003824">
    <property type="term" value="F:catalytic activity"/>
    <property type="evidence" value="ECO:0007669"/>
    <property type="project" value="InterPro"/>
</dbReference>
<evidence type="ECO:0000313" key="3">
    <source>
        <dbReference type="EMBL" id="MDC2743063.1"/>
    </source>
</evidence>
<dbReference type="SFLD" id="SFLDS00029">
    <property type="entry name" value="Radical_SAM"/>
    <property type="match status" value="1"/>
</dbReference>
<dbReference type="CDD" id="cd01335">
    <property type="entry name" value="Radical_SAM"/>
    <property type="match status" value="1"/>
</dbReference>
<dbReference type="GO" id="GO:0051539">
    <property type="term" value="F:4 iron, 4 sulfur cluster binding"/>
    <property type="evidence" value="ECO:0007669"/>
    <property type="project" value="TreeGrafter"/>
</dbReference>
<dbReference type="PANTHER" id="PTHR13932">
    <property type="entry name" value="COPROPORPHYRINIGEN III OXIDASE"/>
    <property type="match status" value="1"/>
</dbReference>
<dbReference type="SFLD" id="SFLDG01065">
    <property type="entry name" value="anaerobic_coproporphyrinogen-I"/>
    <property type="match status" value="1"/>
</dbReference>
<dbReference type="PROSITE" id="PS51918">
    <property type="entry name" value="RADICAL_SAM"/>
    <property type="match status" value="1"/>
</dbReference>
<sequence length="425" mass="48739">MNQPLPRYVDYMYSYPHKTAYRSFPSPVSLVPYLKQVEGQKASLYFHIPFCSHKCGYCNLFSLQTNRADYIATYLETLHKQAQQLSPLTTGLAFDSFAIGGGTPLLLTVPQLEYLLDTAALFGVHPSHTFTSVETSPEYADPTRLDLLKQAGVARVSIGVQSFLDEELTALKRRPRRDMINQALEAIRKRQFPFFNIDLIYGIRGQTVASFLYSLEQALLFQPNELFIYPLYVRPGTAITERESDDVCFQMYCAACDLLKDRGFLQTSMRRFIHHPSTDAEISCGDEVMLSCGSGGRSYLGNLHYATRYTVCQRCIAGEIDDYMGTTDFTVARNGFILSQEERRQRFIIKNLMYYMGLDKAEYKRRFGESPDNVMLFRQLAERQWIENTDNGRICLTSDGMAYSDYIGQLFITPEIRELMETYSY</sequence>
<dbReference type="InterPro" id="IPR006638">
    <property type="entry name" value="Elp3/MiaA/NifB-like_rSAM"/>
</dbReference>
<dbReference type="SMART" id="SM00729">
    <property type="entry name" value="Elp3"/>
    <property type="match status" value="1"/>
</dbReference>
<dbReference type="Gene3D" id="3.30.750.200">
    <property type="match status" value="1"/>
</dbReference>
<dbReference type="InterPro" id="IPR034505">
    <property type="entry name" value="Coproporphyrinogen-III_oxidase"/>
</dbReference>
<dbReference type="AlphaFoldDB" id="A0A139KMK7"/>
<dbReference type="GO" id="GO:0006779">
    <property type="term" value="P:porphyrin-containing compound biosynthetic process"/>
    <property type="evidence" value="ECO:0007669"/>
    <property type="project" value="TreeGrafter"/>
</dbReference>
<dbReference type="Proteomes" id="UP001219389">
    <property type="component" value="Unassembled WGS sequence"/>
</dbReference>
<name>A0A139KMK7_BACOV</name>
<evidence type="ECO:0000313" key="4">
    <source>
        <dbReference type="Proteomes" id="UP000435985"/>
    </source>
</evidence>
<dbReference type="STRING" id="28116.Bovatus_01424"/>
<dbReference type="Pfam" id="PF04055">
    <property type="entry name" value="Radical_SAM"/>
    <property type="match status" value="1"/>
</dbReference>
<dbReference type="EMBL" id="VWFO01000038">
    <property type="protein sequence ID" value="KAA4661651.1"/>
    <property type="molecule type" value="Genomic_DNA"/>
</dbReference>
<reference evidence="2 4" key="1">
    <citation type="journal article" date="2019" name="Nat. Med.">
        <title>A library of human gut bacterial isolates paired with longitudinal multiomics data enables mechanistic microbiome research.</title>
        <authorList>
            <person name="Poyet M."/>
            <person name="Groussin M."/>
            <person name="Gibbons S.M."/>
            <person name="Avila-Pacheco J."/>
            <person name="Jiang X."/>
            <person name="Kearney S.M."/>
            <person name="Perrotta A.R."/>
            <person name="Berdy B."/>
            <person name="Zhao S."/>
            <person name="Lieberman T.D."/>
            <person name="Swanson P.K."/>
            <person name="Smith M."/>
            <person name="Roesemann S."/>
            <person name="Alexander J.E."/>
            <person name="Rich S.A."/>
            <person name="Livny J."/>
            <person name="Vlamakis H."/>
            <person name="Clish C."/>
            <person name="Bullock K."/>
            <person name="Deik A."/>
            <person name="Scott J."/>
            <person name="Pierce K.A."/>
            <person name="Xavier R.J."/>
            <person name="Alm E.J."/>
        </authorList>
    </citation>
    <scope>NUCLEOTIDE SEQUENCE [LARGE SCALE GENOMIC DNA]</scope>
    <source>
        <strain evidence="2 4">BIOML-A14</strain>
    </source>
</reference>
<dbReference type="InterPro" id="IPR058240">
    <property type="entry name" value="rSAM_sf"/>
</dbReference>
<reference evidence="3" key="2">
    <citation type="submission" date="2022-10" db="EMBL/GenBank/DDBJ databases">
        <title>Human gut microbiome strain richness.</title>
        <authorList>
            <person name="Chen-Liaw A."/>
        </authorList>
    </citation>
    <scope>NUCLEOTIDE SEQUENCE</scope>
    <source>
        <strain evidence="3">BSD2780120875st1_E1_BSD2780120875_150330</strain>
    </source>
</reference>
<dbReference type="NCBIfam" id="NF006067">
    <property type="entry name" value="PRK08208.1"/>
    <property type="match status" value="1"/>
</dbReference>
<evidence type="ECO:0000313" key="2">
    <source>
        <dbReference type="EMBL" id="KAA4661651.1"/>
    </source>
</evidence>
<feature type="domain" description="Radical SAM core" evidence="1">
    <location>
        <begin position="36"/>
        <end position="270"/>
    </location>
</feature>
<proteinExistence type="predicted"/>
<dbReference type="EMBL" id="JAQNZF010000014">
    <property type="protein sequence ID" value="MDC2743063.1"/>
    <property type="molecule type" value="Genomic_DNA"/>
</dbReference>
<organism evidence="2 4">
    <name type="scientific">Bacteroides ovatus</name>
    <dbReference type="NCBI Taxonomy" id="28116"/>
    <lineage>
        <taxon>Bacteria</taxon>
        <taxon>Pseudomonadati</taxon>
        <taxon>Bacteroidota</taxon>
        <taxon>Bacteroidia</taxon>
        <taxon>Bacteroidales</taxon>
        <taxon>Bacteroidaceae</taxon>
        <taxon>Bacteroides</taxon>
    </lineage>
</organism>
<dbReference type="RefSeq" id="WP_022199476.1">
    <property type="nucleotide sequence ID" value="NZ_CAXTIO010000016.1"/>
</dbReference>
<protein>
    <submittedName>
        <fullName evidence="2">Coproporphyrinogen III oxidase family protein</fullName>
    </submittedName>
    <submittedName>
        <fullName evidence="3">STM4012 family radical SAM protein</fullName>
    </submittedName>
</protein>
<dbReference type="InterPro" id="IPR007197">
    <property type="entry name" value="rSAM"/>
</dbReference>
<comment type="caution">
    <text evidence="2">The sequence shown here is derived from an EMBL/GenBank/DDBJ whole genome shotgun (WGS) entry which is preliminary data.</text>
</comment>